<organism evidence="3 4">
    <name type="scientific">Mycena albidolilacea</name>
    <dbReference type="NCBI Taxonomy" id="1033008"/>
    <lineage>
        <taxon>Eukaryota</taxon>
        <taxon>Fungi</taxon>
        <taxon>Dikarya</taxon>
        <taxon>Basidiomycota</taxon>
        <taxon>Agaricomycotina</taxon>
        <taxon>Agaricomycetes</taxon>
        <taxon>Agaricomycetidae</taxon>
        <taxon>Agaricales</taxon>
        <taxon>Marasmiineae</taxon>
        <taxon>Mycenaceae</taxon>
        <taxon>Mycena</taxon>
    </lineage>
</organism>
<feature type="compositionally biased region" description="Polar residues" evidence="2">
    <location>
        <begin position="283"/>
        <end position="292"/>
    </location>
</feature>
<proteinExistence type="predicted"/>
<reference evidence="3" key="1">
    <citation type="submission" date="2023-03" db="EMBL/GenBank/DDBJ databases">
        <title>Massive genome expansion in bonnet fungi (Mycena s.s.) driven by repeated elements and novel gene families across ecological guilds.</title>
        <authorList>
            <consortium name="Lawrence Berkeley National Laboratory"/>
            <person name="Harder C.B."/>
            <person name="Miyauchi S."/>
            <person name="Viragh M."/>
            <person name="Kuo A."/>
            <person name="Thoen E."/>
            <person name="Andreopoulos B."/>
            <person name="Lu D."/>
            <person name="Skrede I."/>
            <person name="Drula E."/>
            <person name="Henrissat B."/>
            <person name="Morin E."/>
            <person name="Kohler A."/>
            <person name="Barry K."/>
            <person name="LaButti K."/>
            <person name="Morin E."/>
            <person name="Salamov A."/>
            <person name="Lipzen A."/>
            <person name="Mereny Z."/>
            <person name="Hegedus B."/>
            <person name="Baldrian P."/>
            <person name="Stursova M."/>
            <person name="Weitz H."/>
            <person name="Taylor A."/>
            <person name="Grigoriev I.V."/>
            <person name="Nagy L.G."/>
            <person name="Martin F."/>
            <person name="Kauserud H."/>
        </authorList>
    </citation>
    <scope>NUCLEOTIDE SEQUENCE</scope>
    <source>
        <strain evidence="3">CBHHK002</strain>
    </source>
</reference>
<keyword evidence="1" id="KW-0175">Coiled coil</keyword>
<feature type="coiled-coil region" evidence="1">
    <location>
        <begin position="14"/>
        <end position="48"/>
    </location>
</feature>
<feature type="compositionally biased region" description="Basic residues" evidence="2">
    <location>
        <begin position="297"/>
        <end position="311"/>
    </location>
</feature>
<dbReference type="EMBL" id="JARIHO010000023">
    <property type="protein sequence ID" value="KAJ7343338.1"/>
    <property type="molecule type" value="Genomic_DNA"/>
</dbReference>
<evidence type="ECO:0000256" key="1">
    <source>
        <dbReference type="SAM" id="Coils"/>
    </source>
</evidence>
<feature type="region of interest" description="Disordered" evidence="2">
    <location>
        <begin position="283"/>
        <end position="312"/>
    </location>
</feature>
<dbReference type="AlphaFoldDB" id="A0AAD7EPK6"/>
<sequence length="324" mass="36419">MDWHQVAELGSGMLRFLATELVNAEARIKDLETRHAEDGAQIKTLETQLARQACKLRSYTDTERRVFARVFEIFTEAQKVSDSSVLCWRAHKDYSCVVQELECKEKSFVDSFDQMLSDAGYIDHLQATYEDSPENATTSTVQLHVETLDPATNPTPRVRLPRNVKIAPSPQPQDCAAPATLPPRSGAHTRDLSPGYTSFLFSSRPHDLPVIATPQPTFNNRAASDVEIPETSAVLIYLPSLHRRLGVNETQLDRLTATPRNERAASDVELHYTSVLDVEVTGASVSGDQMGQDQGKPRRIRKHNRTQKRLKREATRRCETLLKL</sequence>
<evidence type="ECO:0000256" key="2">
    <source>
        <dbReference type="SAM" id="MobiDB-lite"/>
    </source>
</evidence>
<feature type="region of interest" description="Disordered" evidence="2">
    <location>
        <begin position="167"/>
        <end position="193"/>
    </location>
</feature>
<dbReference type="Proteomes" id="UP001218218">
    <property type="component" value="Unassembled WGS sequence"/>
</dbReference>
<protein>
    <submittedName>
        <fullName evidence="3">Uncharacterized protein</fullName>
    </submittedName>
</protein>
<accession>A0AAD7EPK6</accession>
<name>A0AAD7EPK6_9AGAR</name>
<gene>
    <name evidence="3" type="ORF">DFH08DRAFT_872397</name>
</gene>
<keyword evidence="4" id="KW-1185">Reference proteome</keyword>
<comment type="caution">
    <text evidence="3">The sequence shown here is derived from an EMBL/GenBank/DDBJ whole genome shotgun (WGS) entry which is preliminary data.</text>
</comment>
<evidence type="ECO:0000313" key="4">
    <source>
        <dbReference type="Proteomes" id="UP001218218"/>
    </source>
</evidence>
<evidence type="ECO:0000313" key="3">
    <source>
        <dbReference type="EMBL" id="KAJ7343338.1"/>
    </source>
</evidence>